<accession>W4M640</accession>
<proteinExistence type="predicted"/>
<name>W4M640_9BACT</name>
<sequence>MITLHCCGAASLRLYVLLCTFMDLDGKVKPFRPGIGRIGLTRSAPHSYNRWHTIADLDHTLNATEQGETVWTV</sequence>
<evidence type="ECO:0000313" key="1">
    <source>
        <dbReference type="EMBL" id="ETX05658.1"/>
    </source>
</evidence>
<gene>
    <name evidence="1" type="ORF">ETSY2_21685</name>
</gene>
<keyword evidence="2" id="KW-1185">Reference proteome</keyword>
<dbReference type="EMBL" id="AZHX01000904">
    <property type="protein sequence ID" value="ETX05658.1"/>
    <property type="molecule type" value="Genomic_DNA"/>
</dbReference>
<dbReference type="HOGENOM" id="CLU_2697741_0_0_7"/>
<dbReference type="AlphaFoldDB" id="W4M640"/>
<reference evidence="1 2" key="1">
    <citation type="journal article" date="2014" name="Nature">
        <title>An environmental bacterial taxon with a large and distinct metabolic repertoire.</title>
        <authorList>
            <person name="Wilson M.C."/>
            <person name="Mori T."/>
            <person name="Ruckert C."/>
            <person name="Uria A.R."/>
            <person name="Helf M.J."/>
            <person name="Takada K."/>
            <person name="Gernert C."/>
            <person name="Steffens U.A."/>
            <person name="Heycke N."/>
            <person name="Schmitt S."/>
            <person name="Rinke C."/>
            <person name="Helfrich E.J."/>
            <person name="Brachmann A.O."/>
            <person name="Gurgui C."/>
            <person name="Wakimoto T."/>
            <person name="Kracht M."/>
            <person name="Crusemann M."/>
            <person name="Hentschel U."/>
            <person name="Abe I."/>
            <person name="Matsunaga S."/>
            <person name="Kalinowski J."/>
            <person name="Takeyama H."/>
            <person name="Piel J."/>
        </authorList>
    </citation>
    <scope>NUCLEOTIDE SEQUENCE [LARGE SCALE GENOMIC DNA]</scope>
    <source>
        <strain evidence="2">TSY2</strain>
    </source>
</reference>
<evidence type="ECO:0000313" key="2">
    <source>
        <dbReference type="Proteomes" id="UP000019140"/>
    </source>
</evidence>
<protein>
    <submittedName>
        <fullName evidence="1">Uncharacterized protein</fullName>
    </submittedName>
</protein>
<organism evidence="1 2">
    <name type="scientific">Candidatus Entotheonella gemina</name>
    <dbReference type="NCBI Taxonomy" id="1429439"/>
    <lineage>
        <taxon>Bacteria</taxon>
        <taxon>Pseudomonadati</taxon>
        <taxon>Nitrospinota/Tectimicrobiota group</taxon>
        <taxon>Candidatus Tectimicrobiota</taxon>
        <taxon>Candidatus Entotheonellia</taxon>
        <taxon>Candidatus Entotheonellales</taxon>
        <taxon>Candidatus Entotheonellaceae</taxon>
        <taxon>Candidatus Entotheonella</taxon>
    </lineage>
</organism>
<comment type="caution">
    <text evidence="1">The sequence shown here is derived from an EMBL/GenBank/DDBJ whole genome shotgun (WGS) entry which is preliminary data.</text>
</comment>
<dbReference type="Proteomes" id="UP000019140">
    <property type="component" value="Unassembled WGS sequence"/>
</dbReference>